<dbReference type="EMBL" id="KV441560">
    <property type="protein sequence ID" value="OAG00189.1"/>
    <property type="molecule type" value="Genomic_DNA"/>
</dbReference>
<dbReference type="AlphaFoldDB" id="A0A177BZP7"/>
<accession>A0A177BZP7</accession>
<dbReference type="Proteomes" id="UP000077069">
    <property type="component" value="Unassembled WGS sequence"/>
</dbReference>
<reference evidence="1 2" key="1">
    <citation type="submission" date="2016-05" db="EMBL/GenBank/DDBJ databases">
        <title>Comparative analysis of secretome profiles of manganese(II)-oxidizing ascomycete fungi.</title>
        <authorList>
            <consortium name="DOE Joint Genome Institute"/>
            <person name="Zeiner C.A."/>
            <person name="Purvine S.O."/>
            <person name="Zink E.M."/>
            <person name="Wu S."/>
            <person name="Pasa-Tolic L."/>
            <person name="Chaput D.L."/>
            <person name="Haridas S."/>
            <person name="Grigoriev I.V."/>
            <person name="Santelli C.M."/>
            <person name="Hansel C.M."/>
        </authorList>
    </citation>
    <scope>NUCLEOTIDE SEQUENCE [LARGE SCALE GENOMIC DNA]</scope>
    <source>
        <strain evidence="1 2">AP3s5-JAC2a</strain>
    </source>
</reference>
<dbReference type="GeneID" id="28769405"/>
<sequence>MSLVVQPHDTAEKQPPRLTETRYTNATGAAAAPRCTRATIVGCPTSPTCNKQDTHVPATLPHVAEALAKCEMHCTRISHNQDENNVACREGQPHPFSWIFHVWKSPRKFSRSHRMVPGKACDKHYPSPAAAAPFPWATGKAPHRTSKEIGGVLIGRCSNFNKVLRAYLLKATPEPYGDR</sequence>
<keyword evidence="2" id="KW-1185">Reference proteome</keyword>
<protein>
    <submittedName>
        <fullName evidence="1">Uncharacterized protein</fullName>
    </submittedName>
</protein>
<evidence type="ECO:0000313" key="1">
    <source>
        <dbReference type="EMBL" id="OAG00189.1"/>
    </source>
</evidence>
<proteinExistence type="predicted"/>
<organism evidence="1 2">
    <name type="scientific">Paraphaeosphaeria sporulosa</name>
    <dbReference type="NCBI Taxonomy" id="1460663"/>
    <lineage>
        <taxon>Eukaryota</taxon>
        <taxon>Fungi</taxon>
        <taxon>Dikarya</taxon>
        <taxon>Ascomycota</taxon>
        <taxon>Pezizomycotina</taxon>
        <taxon>Dothideomycetes</taxon>
        <taxon>Pleosporomycetidae</taxon>
        <taxon>Pleosporales</taxon>
        <taxon>Massarineae</taxon>
        <taxon>Didymosphaeriaceae</taxon>
        <taxon>Paraphaeosphaeria</taxon>
    </lineage>
</organism>
<dbReference type="RefSeq" id="XP_018030554.1">
    <property type="nucleotide sequence ID" value="XM_018185919.1"/>
</dbReference>
<dbReference type="InParanoid" id="A0A177BZP7"/>
<name>A0A177BZP7_9PLEO</name>
<gene>
    <name evidence="1" type="ORF">CC84DRAFT_363121</name>
</gene>
<evidence type="ECO:0000313" key="2">
    <source>
        <dbReference type="Proteomes" id="UP000077069"/>
    </source>
</evidence>